<dbReference type="SUPFAM" id="SSF49452">
    <property type="entry name" value="Starch-binding domain-like"/>
    <property type="match status" value="1"/>
</dbReference>
<feature type="region of interest" description="Disordered" evidence="1">
    <location>
        <begin position="148"/>
        <end position="169"/>
    </location>
</feature>
<evidence type="ECO:0000313" key="4">
    <source>
        <dbReference type="Proteomes" id="UP000349468"/>
    </source>
</evidence>
<sequence>MKRASLVSLLIALVLGGVTAGVKLVYDVVPNHMAENNRNEPLFLRGRSECRHDCGACAKGDAFRDGNADLKTDNPRVLETFNAEFITLRDDYAVGLSLELGAWDPRDAVALAHRPAQNQWNGSIDVPADQDTLWKCIERNNDASHAVRWQPGPNVSFTSPTESETRGTF</sequence>
<feature type="compositionally biased region" description="Polar residues" evidence="1">
    <location>
        <begin position="153"/>
        <end position="169"/>
    </location>
</feature>
<evidence type="ECO:0000313" key="3">
    <source>
        <dbReference type="EMBL" id="VVO46836.1"/>
    </source>
</evidence>
<feature type="domain" description="CBM20" evidence="2">
    <location>
        <begin position="71"/>
        <end position="169"/>
    </location>
</feature>
<proteinExistence type="predicted"/>
<dbReference type="RefSeq" id="WP_191650587.1">
    <property type="nucleotide sequence ID" value="NZ_CABVIK010000001.1"/>
</dbReference>
<dbReference type="Pfam" id="PF00686">
    <property type="entry name" value="CBM_20"/>
    <property type="match status" value="1"/>
</dbReference>
<dbReference type="AlphaFoldDB" id="A0A5E7G5L7"/>
<dbReference type="PROSITE" id="PS51166">
    <property type="entry name" value="CBM20"/>
    <property type="match status" value="1"/>
</dbReference>
<evidence type="ECO:0000256" key="1">
    <source>
        <dbReference type="SAM" id="MobiDB-lite"/>
    </source>
</evidence>
<reference evidence="3 4" key="1">
    <citation type="submission" date="2019-09" db="EMBL/GenBank/DDBJ databases">
        <authorList>
            <person name="Chandra G."/>
            <person name="Truman W A."/>
        </authorList>
    </citation>
    <scope>NUCLEOTIDE SEQUENCE [LARGE SCALE GENOMIC DNA]</scope>
    <source>
        <strain evidence="3">PS870</strain>
    </source>
</reference>
<dbReference type="Proteomes" id="UP000349468">
    <property type="component" value="Unassembled WGS sequence"/>
</dbReference>
<gene>
    <name evidence="3" type="ORF">PS870_00082</name>
</gene>
<protein>
    <recommendedName>
        <fullName evidence="2">CBM20 domain-containing protein</fullName>
    </recommendedName>
</protein>
<dbReference type="InterPro" id="IPR017853">
    <property type="entry name" value="GH"/>
</dbReference>
<evidence type="ECO:0000259" key="2">
    <source>
        <dbReference type="PROSITE" id="PS51166"/>
    </source>
</evidence>
<dbReference type="InterPro" id="IPR013783">
    <property type="entry name" value="Ig-like_fold"/>
</dbReference>
<dbReference type="SMART" id="SM01065">
    <property type="entry name" value="CBM_2"/>
    <property type="match status" value="1"/>
</dbReference>
<name>A0A5E7G5L7_PSEFL</name>
<dbReference type="GO" id="GO:2001070">
    <property type="term" value="F:starch binding"/>
    <property type="evidence" value="ECO:0007669"/>
    <property type="project" value="InterPro"/>
</dbReference>
<organism evidence="3 4">
    <name type="scientific">Pseudomonas fluorescens</name>
    <dbReference type="NCBI Taxonomy" id="294"/>
    <lineage>
        <taxon>Bacteria</taxon>
        <taxon>Pseudomonadati</taxon>
        <taxon>Pseudomonadota</taxon>
        <taxon>Gammaproteobacteria</taxon>
        <taxon>Pseudomonadales</taxon>
        <taxon>Pseudomonadaceae</taxon>
        <taxon>Pseudomonas</taxon>
    </lineage>
</organism>
<accession>A0A5E7G5L7</accession>
<dbReference type="EMBL" id="CABVIK010000001">
    <property type="protein sequence ID" value="VVO46836.1"/>
    <property type="molecule type" value="Genomic_DNA"/>
</dbReference>
<dbReference type="InterPro" id="IPR002044">
    <property type="entry name" value="CBM20"/>
</dbReference>
<dbReference type="Gene3D" id="3.20.20.80">
    <property type="entry name" value="Glycosidases"/>
    <property type="match status" value="1"/>
</dbReference>
<dbReference type="InterPro" id="IPR013784">
    <property type="entry name" value="Carb-bd-like_fold"/>
</dbReference>
<dbReference type="Gene3D" id="2.60.40.10">
    <property type="entry name" value="Immunoglobulins"/>
    <property type="match status" value="1"/>
</dbReference>
<dbReference type="SUPFAM" id="SSF51445">
    <property type="entry name" value="(Trans)glycosidases"/>
    <property type="match status" value="1"/>
</dbReference>